<dbReference type="PANTHER" id="PTHR43612:SF3">
    <property type="entry name" value="TRIFUNCTIONAL ENZYME SUBUNIT ALPHA, MITOCHONDRIAL"/>
    <property type="match status" value="1"/>
</dbReference>
<gene>
    <name evidence="16" type="ORF">DFR26_1165</name>
</gene>
<dbReference type="Gene3D" id="1.10.1040.50">
    <property type="match status" value="1"/>
</dbReference>
<dbReference type="InterPro" id="IPR008927">
    <property type="entry name" value="6-PGluconate_DH-like_C_sf"/>
</dbReference>
<comment type="pathway">
    <text evidence="1">Lipid metabolism; fatty acid beta-oxidation.</text>
</comment>
<dbReference type="Proteomes" id="UP000256774">
    <property type="component" value="Unassembled WGS sequence"/>
</dbReference>
<organism evidence="16 17">
    <name type="scientific">Paraperlucidibaca baekdonensis</name>
    <dbReference type="NCBI Taxonomy" id="748120"/>
    <lineage>
        <taxon>Bacteria</taxon>
        <taxon>Pseudomonadati</taxon>
        <taxon>Pseudomonadota</taxon>
        <taxon>Gammaproteobacteria</taxon>
        <taxon>Moraxellales</taxon>
        <taxon>Moraxellaceae</taxon>
        <taxon>Paraperlucidibaca</taxon>
    </lineage>
</organism>
<dbReference type="Pfam" id="PF00378">
    <property type="entry name" value="ECH_1"/>
    <property type="match status" value="1"/>
</dbReference>
<dbReference type="GO" id="GO:0008692">
    <property type="term" value="F:3-hydroxybutyryl-CoA epimerase activity"/>
    <property type="evidence" value="ECO:0007669"/>
    <property type="project" value="InterPro"/>
</dbReference>
<evidence type="ECO:0000256" key="13">
    <source>
        <dbReference type="ARBA" id="ARBA00049556"/>
    </source>
</evidence>
<dbReference type="FunFam" id="3.40.50.720:FF:000009">
    <property type="entry name" value="Fatty oxidation complex, alpha subunit"/>
    <property type="match status" value="1"/>
</dbReference>
<dbReference type="GO" id="GO:0036125">
    <property type="term" value="C:fatty acid beta-oxidation multienzyme complex"/>
    <property type="evidence" value="ECO:0007669"/>
    <property type="project" value="InterPro"/>
</dbReference>
<dbReference type="InterPro" id="IPR001753">
    <property type="entry name" value="Enoyl-CoA_hydra/iso"/>
</dbReference>
<dbReference type="InterPro" id="IPR029045">
    <property type="entry name" value="ClpP/crotonase-like_dom_sf"/>
</dbReference>
<evidence type="ECO:0000256" key="9">
    <source>
        <dbReference type="ARBA" id="ARBA00023098"/>
    </source>
</evidence>
<feature type="domain" description="3-hydroxyacyl-CoA dehydrogenase C-terminal" evidence="14">
    <location>
        <begin position="498"/>
        <end position="593"/>
    </location>
</feature>
<evidence type="ECO:0000256" key="6">
    <source>
        <dbReference type="ARBA" id="ARBA00022963"/>
    </source>
</evidence>
<accession>A0A3E0H6J3</accession>
<dbReference type="EC" id="4.2.1.17" evidence="4"/>
<dbReference type="InterPro" id="IPR050136">
    <property type="entry name" value="FA_oxidation_alpha_subunit"/>
</dbReference>
<comment type="caution">
    <text evidence="16">The sequence shown here is derived from an EMBL/GenBank/DDBJ whole genome shotgun (WGS) entry which is preliminary data.</text>
</comment>
<dbReference type="GO" id="GO:0070403">
    <property type="term" value="F:NAD+ binding"/>
    <property type="evidence" value="ECO:0007669"/>
    <property type="project" value="InterPro"/>
</dbReference>
<dbReference type="RefSeq" id="WP_116208010.1">
    <property type="nucleotide sequence ID" value="NZ_QUNR01000002.1"/>
</dbReference>
<evidence type="ECO:0000256" key="11">
    <source>
        <dbReference type="ARBA" id="ARBA00023239"/>
    </source>
</evidence>
<name>A0A3E0H6J3_9GAMM</name>
<keyword evidence="11" id="KW-0456">Lyase</keyword>
<dbReference type="GO" id="GO:0016509">
    <property type="term" value="F:long-chain (3S)-3-hydroxyacyl-CoA dehydrogenase (NAD+) activity"/>
    <property type="evidence" value="ECO:0007669"/>
    <property type="project" value="TreeGrafter"/>
</dbReference>
<dbReference type="EMBL" id="QUNR01000002">
    <property type="protein sequence ID" value="REH38995.1"/>
    <property type="molecule type" value="Genomic_DNA"/>
</dbReference>
<evidence type="ECO:0000313" key="16">
    <source>
        <dbReference type="EMBL" id="REH38995.1"/>
    </source>
</evidence>
<comment type="similarity">
    <text evidence="3">In the N-terminal section; belongs to the enoyl-CoA hydratase/isomerase family.</text>
</comment>
<dbReference type="Pfam" id="PF02737">
    <property type="entry name" value="3HCDH_N"/>
    <property type="match status" value="1"/>
</dbReference>
<evidence type="ECO:0000259" key="15">
    <source>
        <dbReference type="Pfam" id="PF02737"/>
    </source>
</evidence>
<dbReference type="PANTHER" id="PTHR43612">
    <property type="entry name" value="TRIFUNCTIONAL ENZYME SUBUNIT ALPHA"/>
    <property type="match status" value="1"/>
</dbReference>
<dbReference type="SUPFAM" id="SSF51735">
    <property type="entry name" value="NAD(P)-binding Rossmann-fold domains"/>
    <property type="match status" value="1"/>
</dbReference>
<dbReference type="CDD" id="cd06558">
    <property type="entry name" value="crotonase-like"/>
    <property type="match status" value="1"/>
</dbReference>
<dbReference type="SUPFAM" id="SSF52096">
    <property type="entry name" value="ClpP/crotonase"/>
    <property type="match status" value="1"/>
</dbReference>
<dbReference type="OrthoDB" id="5389341at2"/>
<sequence>MIYSGSAIRVQALDNGLAELTFDLANESVNKFNAVTVNELAAATDAIKADSSIKGVLVTSGKGVFIVGADITEFGSLFANGEAGVIEWTAKAASVFSAFEDINVPSVVAINGIAFGGGFEMCLSCDYRVMSSSAKVGLPEVKLGLFPGFGGTVRLSRVIGIDNAVEWIAGGSEKRPDAALKDGAVDAVVAPEKLRDAAIDLLNLAIAGKLDWKAKKSEKLEPVKLNMMEQMMAFNTSMAVVAGKAGSNYPAPVLAVKTMQKHASMTRDDAMKAEAAGFAKAAVTPQANALIGLFMADQAVKKASKKHSAKSAKAIKQAAVLGAGIMGGGIAYQAASKGTPIIMKDIRSEALDLGMGEATKLLSAQVAKGRLTAPKMGQVLSSIRPTLNYGDFGSVDIIIEAVVENAKVKAAVLSEVEGLVTDDTILASNTSTISITHLAKSLKRPENFIGMHFFNPVHMMPLVEVIRGEKTSDEAVAATVKLAQQMGKTPIVVNDCPGFLVNRVLFPYFGGFDMLVRDGADFQAIDKVMEKFGWPMGPAYLLDVVGIDTGVHAAAVMAEGFPDRMKPDYTSATQIMFDNTRYGQKNGKGFYVYEQDKKGKPKKVVDPTTYELIAPVVSERKAFEADEIIARLMLPLVNEIARCLEENIVASAAEADMALIMGIGFPPFRGGACRYVDQMGIGNYLALCEKYAHLGKAYEAPALIKTMAANNQTFFG</sequence>
<evidence type="ECO:0000256" key="10">
    <source>
        <dbReference type="ARBA" id="ARBA00023235"/>
    </source>
</evidence>
<dbReference type="InterPro" id="IPR006176">
    <property type="entry name" value="3-OHacyl-CoA_DH_NAD-bd"/>
</dbReference>
<dbReference type="GO" id="GO:0004300">
    <property type="term" value="F:enoyl-CoA hydratase activity"/>
    <property type="evidence" value="ECO:0007669"/>
    <property type="project" value="UniProtKB-EC"/>
</dbReference>
<keyword evidence="7" id="KW-0560">Oxidoreductase</keyword>
<reference evidence="16 17" key="1">
    <citation type="submission" date="2018-08" db="EMBL/GenBank/DDBJ databases">
        <title>Genomic Encyclopedia of Type Strains, Phase IV (KMG-IV): sequencing the most valuable type-strain genomes for metagenomic binning, comparative biology and taxonomic classification.</title>
        <authorList>
            <person name="Goeker M."/>
        </authorList>
    </citation>
    <scope>NUCLEOTIDE SEQUENCE [LARGE SCALE GENOMIC DNA]</scope>
    <source>
        <strain evidence="16 17">DSM 26022</strain>
    </source>
</reference>
<dbReference type="InterPro" id="IPR036291">
    <property type="entry name" value="NAD(P)-bd_dom_sf"/>
</dbReference>
<keyword evidence="10" id="KW-0413">Isomerase</keyword>
<evidence type="ECO:0000256" key="2">
    <source>
        <dbReference type="ARBA" id="ARBA00007005"/>
    </source>
</evidence>
<proteinExistence type="inferred from homology"/>
<evidence type="ECO:0000256" key="3">
    <source>
        <dbReference type="ARBA" id="ARBA00008750"/>
    </source>
</evidence>
<dbReference type="GO" id="GO:0006635">
    <property type="term" value="P:fatty acid beta-oxidation"/>
    <property type="evidence" value="ECO:0007669"/>
    <property type="project" value="UniProtKB-UniPathway"/>
</dbReference>
<keyword evidence="5" id="KW-0276">Fatty acid metabolism</keyword>
<comment type="similarity">
    <text evidence="2">In the central section; belongs to the 3-hydroxyacyl-CoA dehydrogenase family.</text>
</comment>
<evidence type="ECO:0000256" key="7">
    <source>
        <dbReference type="ARBA" id="ARBA00023002"/>
    </source>
</evidence>
<dbReference type="AlphaFoldDB" id="A0A3E0H6J3"/>
<dbReference type="InterPro" id="IPR006108">
    <property type="entry name" value="3HC_DH_C"/>
</dbReference>
<keyword evidence="9" id="KW-0443">Lipid metabolism</keyword>
<evidence type="ECO:0000313" key="17">
    <source>
        <dbReference type="Proteomes" id="UP000256774"/>
    </source>
</evidence>
<evidence type="ECO:0000256" key="4">
    <source>
        <dbReference type="ARBA" id="ARBA00012076"/>
    </source>
</evidence>
<evidence type="ECO:0000256" key="8">
    <source>
        <dbReference type="ARBA" id="ARBA00023027"/>
    </source>
</evidence>
<feature type="domain" description="3-hydroxyacyl-CoA dehydrogenase NAD binding" evidence="15">
    <location>
        <begin position="318"/>
        <end position="496"/>
    </location>
</feature>
<dbReference type="Gene3D" id="3.40.50.720">
    <property type="entry name" value="NAD(P)-binding Rossmann-like Domain"/>
    <property type="match status" value="1"/>
</dbReference>
<dbReference type="UniPathway" id="UPA00659"/>
<dbReference type="NCBIfam" id="NF008727">
    <property type="entry name" value="PRK11730.1"/>
    <property type="match status" value="1"/>
</dbReference>
<dbReference type="SUPFAM" id="SSF48179">
    <property type="entry name" value="6-phosphogluconate dehydrogenase C-terminal domain-like"/>
    <property type="match status" value="2"/>
</dbReference>
<dbReference type="Pfam" id="PF00725">
    <property type="entry name" value="3HCDH"/>
    <property type="match status" value="1"/>
</dbReference>
<dbReference type="Gene3D" id="3.90.226.10">
    <property type="entry name" value="2-enoyl-CoA Hydratase, Chain A, domain 1"/>
    <property type="match status" value="1"/>
</dbReference>
<keyword evidence="17" id="KW-1185">Reference proteome</keyword>
<evidence type="ECO:0000256" key="12">
    <source>
        <dbReference type="ARBA" id="ARBA00023268"/>
    </source>
</evidence>
<keyword evidence="6" id="KW-0442">Lipid degradation</keyword>
<dbReference type="InterPro" id="IPR006180">
    <property type="entry name" value="3-OHacyl-CoA_DH_CS"/>
</dbReference>
<keyword evidence="12" id="KW-0511">Multifunctional enzyme</keyword>
<protein>
    <recommendedName>
        <fullName evidence="4">enoyl-CoA hydratase</fullName>
        <ecNumber evidence="4">4.2.1.17</ecNumber>
    </recommendedName>
</protein>
<dbReference type="GO" id="GO:0004165">
    <property type="term" value="F:delta(3)-delta(2)-enoyl-CoA isomerase activity"/>
    <property type="evidence" value="ECO:0007669"/>
    <property type="project" value="InterPro"/>
</dbReference>
<evidence type="ECO:0000259" key="14">
    <source>
        <dbReference type="Pfam" id="PF00725"/>
    </source>
</evidence>
<comment type="catalytic activity">
    <reaction evidence="13">
        <text>a (3S)-3-hydroxyacyl-CoA + NAD(+) = a 3-oxoacyl-CoA + NADH + H(+)</text>
        <dbReference type="Rhea" id="RHEA:22432"/>
        <dbReference type="ChEBI" id="CHEBI:15378"/>
        <dbReference type="ChEBI" id="CHEBI:57318"/>
        <dbReference type="ChEBI" id="CHEBI:57540"/>
        <dbReference type="ChEBI" id="CHEBI:57945"/>
        <dbReference type="ChEBI" id="CHEBI:90726"/>
        <dbReference type="EC" id="1.1.1.35"/>
    </reaction>
</comment>
<evidence type="ECO:0000256" key="5">
    <source>
        <dbReference type="ARBA" id="ARBA00022832"/>
    </source>
</evidence>
<keyword evidence="8" id="KW-0520">NAD</keyword>
<dbReference type="PROSITE" id="PS00067">
    <property type="entry name" value="3HCDH"/>
    <property type="match status" value="1"/>
</dbReference>
<dbReference type="InterPro" id="IPR012799">
    <property type="entry name" value="FadB"/>
</dbReference>
<dbReference type="NCBIfam" id="TIGR02437">
    <property type="entry name" value="FadB"/>
    <property type="match status" value="1"/>
</dbReference>
<evidence type="ECO:0000256" key="1">
    <source>
        <dbReference type="ARBA" id="ARBA00005005"/>
    </source>
</evidence>